<dbReference type="Proteomes" id="UP000613160">
    <property type="component" value="Unassembled WGS sequence"/>
</dbReference>
<dbReference type="SUPFAM" id="SSF51735">
    <property type="entry name" value="NAD(P)-binding Rossmann-fold domains"/>
    <property type="match status" value="1"/>
</dbReference>
<reference evidence="4" key="2">
    <citation type="submission" date="2020-09" db="EMBL/GenBank/DDBJ databases">
        <authorList>
            <person name="Sun Q."/>
            <person name="Zhou Y."/>
        </authorList>
    </citation>
    <scope>NUCLEOTIDE SEQUENCE</scope>
    <source>
        <strain evidence="4">CGMCC 1.15493</strain>
    </source>
</reference>
<dbReference type="AlphaFoldDB" id="A0A917DBJ1"/>
<evidence type="ECO:0000256" key="2">
    <source>
        <dbReference type="ARBA" id="ARBA00023002"/>
    </source>
</evidence>
<protein>
    <submittedName>
        <fullName evidence="4">Short-chain dehydrogenase/reductase</fullName>
    </submittedName>
</protein>
<dbReference type="EMBL" id="BMJJ01000005">
    <property type="protein sequence ID" value="GGD21858.1"/>
    <property type="molecule type" value="Genomic_DNA"/>
</dbReference>
<sequence>MQTIVITGVSSGLGRVMAEEALSRGHRVVGTLRQEDQRTAFEAISPGRSIGRIMDVTDPSQISTFVRTVEDEVGPIDVLVNNAGFGLQGVIEELDLGALRRQFDVNVFGPVALIQAVLPAMRERKAGHVVNIVSQGGIITFPGLGAYHGSKFALLGINDALAKEVSRLGIHVTAILPGLYRTEWGGRSQVHTEHRIADYDAVLRMDGEWNWGDPAALGRVVLDAIEMSAPPEHLLVGPSAIENVKERLAQWSSEIERWESLSFADGEG</sequence>
<dbReference type="NCBIfam" id="NF004824">
    <property type="entry name" value="PRK06180.1"/>
    <property type="match status" value="1"/>
</dbReference>
<dbReference type="RefSeq" id="WP_188851220.1">
    <property type="nucleotide sequence ID" value="NZ_BMJJ01000005.1"/>
</dbReference>
<comment type="similarity">
    <text evidence="1 3">Belongs to the short-chain dehydrogenases/reductases (SDR) family.</text>
</comment>
<evidence type="ECO:0000256" key="1">
    <source>
        <dbReference type="ARBA" id="ARBA00006484"/>
    </source>
</evidence>
<comment type="caution">
    <text evidence="4">The sequence shown here is derived from an EMBL/GenBank/DDBJ whole genome shotgun (WGS) entry which is preliminary data.</text>
</comment>
<evidence type="ECO:0000313" key="4">
    <source>
        <dbReference type="EMBL" id="GGD21858.1"/>
    </source>
</evidence>
<dbReference type="PRINTS" id="PR00080">
    <property type="entry name" value="SDRFAMILY"/>
</dbReference>
<dbReference type="CDD" id="cd05374">
    <property type="entry name" value="17beta-HSD-like_SDR_c"/>
    <property type="match status" value="1"/>
</dbReference>
<dbReference type="InterPro" id="IPR051911">
    <property type="entry name" value="SDR_oxidoreductase"/>
</dbReference>
<dbReference type="Pfam" id="PF00106">
    <property type="entry name" value="adh_short"/>
    <property type="match status" value="1"/>
</dbReference>
<proteinExistence type="inferred from homology"/>
<evidence type="ECO:0000313" key="5">
    <source>
        <dbReference type="Proteomes" id="UP000613160"/>
    </source>
</evidence>
<dbReference type="Gene3D" id="3.40.50.720">
    <property type="entry name" value="NAD(P)-binding Rossmann-like Domain"/>
    <property type="match status" value="1"/>
</dbReference>
<dbReference type="InterPro" id="IPR002347">
    <property type="entry name" value="SDR_fam"/>
</dbReference>
<name>A0A917DBJ1_9HYPH</name>
<evidence type="ECO:0000256" key="3">
    <source>
        <dbReference type="RuleBase" id="RU000363"/>
    </source>
</evidence>
<dbReference type="PANTHER" id="PTHR43976:SF16">
    <property type="entry name" value="SHORT-CHAIN DEHYDROGENASE_REDUCTASE FAMILY PROTEIN"/>
    <property type="match status" value="1"/>
</dbReference>
<dbReference type="InterPro" id="IPR036291">
    <property type="entry name" value="NAD(P)-bd_dom_sf"/>
</dbReference>
<organism evidence="4 5">
    <name type="scientific">Aureimonas glaciei</name>
    <dbReference type="NCBI Taxonomy" id="1776957"/>
    <lineage>
        <taxon>Bacteria</taxon>
        <taxon>Pseudomonadati</taxon>
        <taxon>Pseudomonadota</taxon>
        <taxon>Alphaproteobacteria</taxon>
        <taxon>Hyphomicrobiales</taxon>
        <taxon>Aurantimonadaceae</taxon>
        <taxon>Aureimonas</taxon>
    </lineage>
</organism>
<keyword evidence="2" id="KW-0560">Oxidoreductase</keyword>
<accession>A0A917DBJ1</accession>
<dbReference type="PANTHER" id="PTHR43976">
    <property type="entry name" value="SHORT CHAIN DEHYDROGENASE"/>
    <property type="match status" value="1"/>
</dbReference>
<dbReference type="GO" id="GO:0016491">
    <property type="term" value="F:oxidoreductase activity"/>
    <property type="evidence" value="ECO:0007669"/>
    <property type="project" value="UniProtKB-KW"/>
</dbReference>
<dbReference type="PRINTS" id="PR00081">
    <property type="entry name" value="GDHRDH"/>
</dbReference>
<gene>
    <name evidence="4" type="ORF">GCM10011335_26030</name>
</gene>
<keyword evidence="5" id="KW-1185">Reference proteome</keyword>
<reference evidence="4" key="1">
    <citation type="journal article" date="2014" name="Int. J. Syst. Evol. Microbiol.">
        <title>Complete genome sequence of Corynebacterium casei LMG S-19264T (=DSM 44701T), isolated from a smear-ripened cheese.</title>
        <authorList>
            <consortium name="US DOE Joint Genome Institute (JGI-PGF)"/>
            <person name="Walter F."/>
            <person name="Albersmeier A."/>
            <person name="Kalinowski J."/>
            <person name="Ruckert C."/>
        </authorList>
    </citation>
    <scope>NUCLEOTIDE SEQUENCE</scope>
    <source>
        <strain evidence="4">CGMCC 1.15493</strain>
    </source>
</reference>